<dbReference type="EMBL" id="VBTY01000054">
    <property type="protein sequence ID" value="MDG3494573.1"/>
    <property type="molecule type" value="Genomic_DNA"/>
</dbReference>
<reference evidence="3" key="1">
    <citation type="submission" date="2019-05" db="EMBL/GenBank/DDBJ databases">
        <title>Whole genome sequencing of Pseudanabaena catenata USMAC16.</title>
        <authorList>
            <person name="Khan Z."/>
            <person name="Omar W.M."/>
            <person name="Convey P."/>
            <person name="Merican F."/>
            <person name="Najimudin N."/>
        </authorList>
    </citation>
    <scope>NUCLEOTIDE SEQUENCE</scope>
    <source>
        <strain evidence="3">USMAC16</strain>
    </source>
</reference>
<protein>
    <submittedName>
        <fullName evidence="3">CHRD domain-containing protein</fullName>
    </submittedName>
</protein>
<dbReference type="SMART" id="SM00754">
    <property type="entry name" value="CHRD"/>
    <property type="match status" value="1"/>
</dbReference>
<dbReference type="InterPro" id="IPR010895">
    <property type="entry name" value="CHRD"/>
</dbReference>
<evidence type="ECO:0000313" key="3">
    <source>
        <dbReference type="EMBL" id="MDG3494573.1"/>
    </source>
</evidence>
<dbReference type="AlphaFoldDB" id="A0A9X4M6C3"/>
<name>A0A9X4M6C3_9CYAN</name>
<comment type="caution">
    <text evidence="3">The sequence shown here is derived from an EMBL/GenBank/DDBJ whole genome shotgun (WGS) entry which is preliminary data.</text>
</comment>
<accession>A0A9X4M6C3</accession>
<organism evidence="3 4">
    <name type="scientific">Pseudanabaena catenata USMAC16</name>
    <dbReference type="NCBI Taxonomy" id="1855837"/>
    <lineage>
        <taxon>Bacteria</taxon>
        <taxon>Bacillati</taxon>
        <taxon>Cyanobacteriota</taxon>
        <taxon>Cyanophyceae</taxon>
        <taxon>Pseudanabaenales</taxon>
        <taxon>Pseudanabaenaceae</taxon>
        <taxon>Pseudanabaena</taxon>
    </lineage>
</organism>
<keyword evidence="1" id="KW-0732">Signal</keyword>
<feature type="chain" id="PRO_5040914258" evidence="1">
    <location>
        <begin position="35"/>
        <end position="209"/>
    </location>
</feature>
<evidence type="ECO:0000313" key="4">
    <source>
        <dbReference type="Proteomes" id="UP001152872"/>
    </source>
</evidence>
<dbReference type="Proteomes" id="UP001152872">
    <property type="component" value="Unassembled WGS sequence"/>
</dbReference>
<gene>
    <name evidence="3" type="ORF">FEV09_08370</name>
</gene>
<proteinExistence type="predicted"/>
<keyword evidence="4" id="KW-1185">Reference proteome</keyword>
<dbReference type="RefSeq" id="WP_009626654.1">
    <property type="nucleotide sequence ID" value="NZ_VBTY01000054.1"/>
</dbReference>
<feature type="domain" description="CHRD" evidence="2">
    <location>
        <begin position="71"/>
        <end position="209"/>
    </location>
</feature>
<sequence>MIQFRRKPQKFLYSLVLSICVCLFAISISTPAHSINLPTVNPQLIDTAINYQRQAEAELIAEQTSIGQSYTFNRFAAILTGDEIYPNAVSTAAAGVVGAALSGDRLIVRGGFYDLSSPLRDYATDPLVPPNPNITSGVHIHKGAPTANGAFQYALQVTVNPNGLSGGLKGEYQLTSEQLQALNSGGLYVDLHTKANRAGELRGILKLQS</sequence>
<dbReference type="PROSITE" id="PS50933">
    <property type="entry name" value="CHRD"/>
    <property type="match status" value="1"/>
</dbReference>
<feature type="signal peptide" evidence="1">
    <location>
        <begin position="1"/>
        <end position="34"/>
    </location>
</feature>
<evidence type="ECO:0000259" key="2">
    <source>
        <dbReference type="PROSITE" id="PS50933"/>
    </source>
</evidence>
<dbReference type="Pfam" id="PF07452">
    <property type="entry name" value="CHRD"/>
    <property type="match status" value="1"/>
</dbReference>
<evidence type="ECO:0000256" key="1">
    <source>
        <dbReference type="SAM" id="SignalP"/>
    </source>
</evidence>